<feature type="domain" description="HTH gntR-type" evidence="8">
    <location>
        <begin position="29"/>
        <end position="97"/>
    </location>
</feature>
<dbReference type="CDD" id="cd07377">
    <property type="entry name" value="WHTH_GntR"/>
    <property type="match status" value="1"/>
</dbReference>
<protein>
    <submittedName>
        <fullName evidence="9">PLP-dependent aminotransferase family protein</fullName>
    </submittedName>
</protein>
<evidence type="ECO:0000256" key="2">
    <source>
        <dbReference type="ARBA" id="ARBA00022576"/>
    </source>
</evidence>
<evidence type="ECO:0000256" key="3">
    <source>
        <dbReference type="ARBA" id="ARBA00022679"/>
    </source>
</evidence>
<dbReference type="AlphaFoldDB" id="A0A345P811"/>
<dbReference type="InterPro" id="IPR015424">
    <property type="entry name" value="PyrdxlP-dep_Trfase"/>
</dbReference>
<dbReference type="GO" id="GO:0003677">
    <property type="term" value="F:DNA binding"/>
    <property type="evidence" value="ECO:0007669"/>
    <property type="project" value="UniProtKB-KW"/>
</dbReference>
<comment type="similarity">
    <text evidence="1">In the C-terminal section; belongs to the class-I pyridoxal-phosphate-dependent aminotransferase family.</text>
</comment>
<dbReference type="InterPro" id="IPR015421">
    <property type="entry name" value="PyrdxlP-dep_Trfase_major"/>
</dbReference>
<evidence type="ECO:0000256" key="7">
    <source>
        <dbReference type="ARBA" id="ARBA00023163"/>
    </source>
</evidence>
<accession>A0A345P811</accession>
<dbReference type="Gene3D" id="3.90.1150.10">
    <property type="entry name" value="Aspartate Aminotransferase, domain 1"/>
    <property type="match status" value="1"/>
</dbReference>
<dbReference type="KEGG" id="mbah:HYN46_11580"/>
<dbReference type="SMART" id="SM00345">
    <property type="entry name" value="HTH_GNTR"/>
    <property type="match status" value="1"/>
</dbReference>
<keyword evidence="7" id="KW-0804">Transcription</keyword>
<name>A0A345P811_9GAMM</name>
<dbReference type="GO" id="GO:0030170">
    <property type="term" value="F:pyridoxal phosphate binding"/>
    <property type="evidence" value="ECO:0007669"/>
    <property type="project" value="InterPro"/>
</dbReference>
<dbReference type="Pfam" id="PF00155">
    <property type="entry name" value="Aminotran_1_2"/>
    <property type="match status" value="1"/>
</dbReference>
<dbReference type="InterPro" id="IPR000524">
    <property type="entry name" value="Tscrpt_reg_HTH_GntR"/>
</dbReference>
<keyword evidence="2 9" id="KW-0032">Aminotransferase</keyword>
<dbReference type="InterPro" id="IPR051446">
    <property type="entry name" value="HTH_trans_reg/aminotransferase"/>
</dbReference>
<sequence>MNAFNKPSPIPLPATFNLGETATDLEDATPRYRQLAARLQQLIEQGAFPSGSRLPSVRMLAEQEQSSPVTALTALRYLENLGLIEARPKSGYYVRAKSLLLKEPRNTTVTEAASEVALSKTIMRVISAASRPNLVQLGAASPNHVLFPVSRLRKLLTANNRTMLEAIGNYDMSMGHPELRTQIIRRYAHYSVLLKPEEIIVTVGAMEALNLCLRAVTQRGDTVAVESPIYFGILQIIESLGLKALEIPTSARDGISVDALELATRLKGQVKALIIMPTIQNPLSSVMSDSDKQYVAELMEERRIPIIEDDIYGELYFEHHRPRPLKAWDKTGNVMLCSSFTKTIAPGFRIGWVAAGRWQQEITHLKFTSSVATTSLYQIALARFMETGGYDHHLRHLREAFQLQIRRVSEAIERYFPRGTCLSRPRGGYLLWVELPKPCNTLKLFDLALAAGIFTMPGCLFSTSERFDHHLRINCGDLWTPQIEHALKQLGELSQRCME</sequence>
<evidence type="ECO:0000313" key="10">
    <source>
        <dbReference type="Proteomes" id="UP000253940"/>
    </source>
</evidence>
<evidence type="ECO:0000256" key="1">
    <source>
        <dbReference type="ARBA" id="ARBA00005384"/>
    </source>
</evidence>
<organism evidence="9 10">
    <name type="scientific">Aquirhabdus parva</name>
    <dbReference type="NCBI Taxonomy" id="2283318"/>
    <lineage>
        <taxon>Bacteria</taxon>
        <taxon>Pseudomonadati</taxon>
        <taxon>Pseudomonadota</taxon>
        <taxon>Gammaproteobacteria</taxon>
        <taxon>Moraxellales</taxon>
        <taxon>Moraxellaceae</taxon>
        <taxon>Aquirhabdus</taxon>
    </lineage>
</organism>
<dbReference type="RefSeq" id="WP_114899528.1">
    <property type="nucleotide sequence ID" value="NZ_CP031222.1"/>
</dbReference>
<keyword evidence="4" id="KW-0663">Pyridoxal phosphate</keyword>
<evidence type="ECO:0000256" key="5">
    <source>
        <dbReference type="ARBA" id="ARBA00023015"/>
    </source>
</evidence>
<gene>
    <name evidence="9" type="ORF">HYN46_11580</name>
</gene>
<evidence type="ECO:0000313" key="9">
    <source>
        <dbReference type="EMBL" id="AXI03420.1"/>
    </source>
</evidence>
<dbReference type="SUPFAM" id="SSF53383">
    <property type="entry name" value="PLP-dependent transferases"/>
    <property type="match status" value="1"/>
</dbReference>
<dbReference type="EMBL" id="CP031222">
    <property type="protein sequence ID" value="AXI03420.1"/>
    <property type="molecule type" value="Genomic_DNA"/>
</dbReference>
<dbReference type="GO" id="GO:0008483">
    <property type="term" value="F:transaminase activity"/>
    <property type="evidence" value="ECO:0007669"/>
    <property type="project" value="UniProtKB-KW"/>
</dbReference>
<keyword evidence="3 9" id="KW-0808">Transferase</keyword>
<dbReference type="Pfam" id="PF00392">
    <property type="entry name" value="GntR"/>
    <property type="match status" value="1"/>
</dbReference>
<dbReference type="GO" id="GO:0003700">
    <property type="term" value="F:DNA-binding transcription factor activity"/>
    <property type="evidence" value="ECO:0007669"/>
    <property type="project" value="InterPro"/>
</dbReference>
<dbReference type="InterPro" id="IPR015422">
    <property type="entry name" value="PyrdxlP-dep_Trfase_small"/>
</dbReference>
<dbReference type="PROSITE" id="PS50949">
    <property type="entry name" value="HTH_GNTR"/>
    <property type="match status" value="1"/>
</dbReference>
<keyword evidence="6" id="KW-0238">DNA-binding</keyword>
<keyword evidence="5" id="KW-0805">Transcription regulation</keyword>
<dbReference type="InterPro" id="IPR004839">
    <property type="entry name" value="Aminotransferase_I/II_large"/>
</dbReference>
<dbReference type="CDD" id="cd00609">
    <property type="entry name" value="AAT_like"/>
    <property type="match status" value="1"/>
</dbReference>
<dbReference type="SUPFAM" id="SSF46785">
    <property type="entry name" value="Winged helix' DNA-binding domain"/>
    <property type="match status" value="1"/>
</dbReference>
<evidence type="ECO:0000256" key="6">
    <source>
        <dbReference type="ARBA" id="ARBA00023125"/>
    </source>
</evidence>
<dbReference type="Proteomes" id="UP000253940">
    <property type="component" value="Chromosome"/>
</dbReference>
<dbReference type="Gene3D" id="3.40.640.10">
    <property type="entry name" value="Type I PLP-dependent aspartate aminotransferase-like (Major domain)"/>
    <property type="match status" value="1"/>
</dbReference>
<evidence type="ECO:0000259" key="8">
    <source>
        <dbReference type="PROSITE" id="PS50949"/>
    </source>
</evidence>
<dbReference type="InterPro" id="IPR036390">
    <property type="entry name" value="WH_DNA-bd_sf"/>
</dbReference>
<dbReference type="PANTHER" id="PTHR46577">
    <property type="entry name" value="HTH-TYPE TRANSCRIPTIONAL REGULATORY PROTEIN GABR"/>
    <property type="match status" value="1"/>
</dbReference>
<dbReference type="PANTHER" id="PTHR46577:SF2">
    <property type="entry name" value="TRANSCRIPTIONAL REGULATORY PROTEIN"/>
    <property type="match status" value="1"/>
</dbReference>
<dbReference type="InterPro" id="IPR036388">
    <property type="entry name" value="WH-like_DNA-bd_sf"/>
</dbReference>
<dbReference type="Gene3D" id="1.10.10.10">
    <property type="entry name" value="Winged helix-like DNA-binding domain superfamily/Winged helix DNA-binding domain"/>
    <property type="match status" value="1"/>
</dbReference>
<dbReference type="OrthoDB" id="9804020at2"/>
<dbReference type="FunFam" id="3.40.640.10:FF:000023">
    <property type="entry name" value="Transcriptional regulator, GntR family"/>
    <property type="match status" value="1"/>
</dbReference>
<keyword evidence="10" id="KW-1185">Reference proteome</keyword>
<evidence type="ECO:0000256" key="4">
    <source>
        <dbReference type="ARBA" id="ARBA00022898"/>
    </source>
</evidence>
<reference evidence="9 10" key="1">
    <citation type="submission" date="2018-07" db="EMBL/GenBank/DDBJ databases">
        <title>Genome sequencing of Moraxellaceae gen. HYN0046.</title>
        <authorList>
            <person name="Kim M."/>
            <person name="Yi H."/>
        </authorList>
    </citation>
    <scope>NUCLEOTIDE SEQUENCE [LARGE SCALE GENOMIC DNA]</scope>
    <source>
        <strain evidence="9 10">HYN0046</strain>
    </source>
</reference>
<proteinExistence type="inferred from homology"/>